<evidence type="ECO:0000313" key="1">
    <source>
        <dbReference type="EMBL" id="KKK90329.1"/>
    </source>
</evidence>
<organism evidence="1">
    <name type="scientific">marine sediment metagenome</name>
    <dbReference type="NCBI Taxonomy" id="412755"/>
    <lineage>
        <taxon>unclassified sequences</taxon>
        <taxon>metagenomes</taxon>
        <taxon>ecological metagenomes</taxon>
    </lineage>
</organism>
<accession>A0A0F9BIA1</accession>
<dbReference type="AlphaFoldDB" id="A0A0F9BIA1"/>
<dbReference type="EMBL" id="LAZR01049148">
    <property type="protein sequence ID" value="KKK90329.1"/>
    <property type="molecule type" value="Genomic_DNA"/>
</dbReference>
<protein>
    <submittedName>
        <fullName evidence="1">Uncharacterized protein</fullName>
    </submittedName>
</protein>
<proteinExistence type="predicted"/>
<sequence>MALKNQGKCYEVAAGEILDRHDSALLVHGAPWSHNFQARIGHAW</sequence>
<name>A0A0F9BIA1_9ZZZZ</name>
<gene>
    <name evidence="1" type="ORF">LCGC14_2724060</name>
</gene>
<comment type="caution">
    <text evidence="1">The sequence shown here is derived from an EMBL/GenBank/DDBJ whole genome shotgun (WGS) entry which is preliminary data.</text>
</comment>
<feature type="non-terminal residue" evidence="1">
    <location>
        <position position="44"/>
    </location>
</feature>
<reference evidence="1" key="1">
    <citation type="journal article" date="2015" name="Nature">
        <title>Complex archaea that bridge the gap between prokaryotes and eukaryotes.</title>
        <authorList>
            <person name="Spang A."/>
            <person name="Saw J.H."/>
            <person name="Jorgensen S.L."/>
            <person name="Zaremba-Niedzwiedzka K."/>
            <person name="Martijn J."/>
            <person name="Lind A.E."/>
            <person name="van Eijk R."/>
            <person name="Schleper C."/>
            <person name="Guy L."/>
            <person name="Ettema T.J."/>
        </authorList>
    </citation>
    <scope>NUCLEOTIDE SEQUENCE</scope>
</reference>